<reference evidence="1 2" key="1">
    <citation type="submission" date="2013-10" db="EMBL/GenBank/DDBJ databases">
        <title>Salinisphaera japonica YTM-1 Genome Sequencing.</title>
        <authorList>
            <person name="Lai Q."/>
            <person name="Li C."/>
            <person name="Shao Z."/>
        </authorList>
    </citation>
    <scope>NUCLEOTIDE SEQUENCE [LARGE SCALE GENOMIC DNA]</scope>
    <source>
        <strain evidence="1 2">YTM-1</strain>
    </source>
</reference>
<sequence>MAAMSALQVINMLTLGVVQPMCKTVVHEKARRQACGPYAVSAGV</sequence>
<organism evidence="1 2">
    <name type="scientific">Salinisphaera japonica YTM-1</name>
    <dbReference type="NCBI Taxonomy" id="1209778"/>
    <lineage>
        <taxon>Bacteria</taxon>
        <taxon>Pseudomonadati</taxon>
        <taxon>Pseudomonadota</taxon>
        <taxon>Gammaproteobacteria</taxon>
        <taxon>Salinisphaerales</taxon>
        <taxon>Salinisphaeraceae</taxon>
        <taxon>Salinisphaera</taxon>
    </lineage>
</organism>
<comment type="caution">
    <text evidence="1">The sequence shown here is derived from an EMBL/GenBank/DDBJ whole genome shotgun (WGS) entry which is preliminary data.</text>
</comment>
<dbReference type="EMBL" id="AYKG01000037">
    <property type="protein sequence ID" value="ROO26140.1"/>
    <property type="molecule type" value="Genomic_DNA"/>
</dbReference>
<name>A0A423PKK8_9GAMM</name>
<keyword evidence="2" id="KW-1185">Reference proteome</keyword>
<evidence type="ECO:0000313" key="2">
    <source>
        <dbReference type="Proteomes" id="UP000285310"/>
    </source>
</evidence>
<protein>
    <submittedName>
        <fullName evidence="1">Uncharacterized protein</fullName>
    </submittedName>
</protein>
<proteinExistence type="predicted"/>
<dbReference type="InParanoid" id="A0A423PKK8"/>
<dbReference type="AlphaFoldDB" id="A0A423PKK8"/>
<accession>A0A423PKK8</accession>
<gene>
    <name evidence="1" type="ORF">SAJA_11545</name>
</gene>
<evidence type="ECO:0000313" key="1">
    <source>
        <dbReference type="EMBL" id="ROO26140.1"/>
    </source>
</evidence>
<dbReference type="Proteomes" id="UP000285310">
    <property type="component" value="Unassembled WGS sequence"/>
</dbReference>